<feature type="domain" description="VanZ-like" evidence="2">
    <location>
        <begin position="19"/>
        <end position="163"/>
    </location>
</feature>
<keyword evidence="1" id="KW-0812">Transmembrane</keyword>
<organism evidence="3">
    <name type="scientific">Paenibacillus sp. BIHB 4019</name>
    <dbReference type="NCBI Taxonomy" id="1870819"/>
    <lineage>
        <taxon>Bacteria</taxon>
        <taxon>Bacillati</taxon>
        <taxon>Bacillota</taxon>
        <taxon>Bacilli</taxon>
        <taxon>Bacillales</taxon>
        <taxon>Paenibacillaceae</taxon>
        <taxon>Paenibacillus</taxon>
    </lineage>
</organism>
<dbReference type="PANTHER" id="PTHR36834">
    <property type="entry name" value="MEMBRANE PROTEIN-RELATED"/>
    <property type="match status" value="1"/>
</dbReference>
<feature type="transmembrane region" description="Helical" evidence="1">
    <location>
        <begin position="114"/>
        <end position="140"/>
    </location>
</feature>
<dbReference type="AlphaFoldDB" id="A0A1B2DG49"/>
<feature type="transmembrane region" description="Helical" evidence="1">
    <location>
        <begin position="12"/>
        <end position="32"/>
    </location>
</feature>
<proteinExistence type="predicted"/>
<protein>
    <recommendedName>
        <fullName evidence="2">VanZ-like domain-containing protein</fullName>
    </recommendedName>
</protein>
<accession>A0A1B2DG49</accession>
<sequence length="184" mass="21058">MEQTANKTNKWELFIGAAFIVYLFLLFKIILLKWNLISLDALWHHFKTFLHHPYLIYERQANFKLFDEISRDIEDINGLSISGSIIFTNLIGNTLAFIPLGIFMAELLPSKRALWIKVVLLSFLLSLFFESTQFFLGIGIFDVDDLLLNTVGGMMGYIAWKIVTVGVKVLQPTTARGIKRTSHT</sequence>
<keyword evidence="1" id="KW-0472">Membrane</keyword>
<name>A0A1B2DG49_9BACL</name>
<evidence type="ECO:0000256" key="1">
    <source>
        <dbReference type="SAM" id="Phobius"/>
    </source>
</evidence>
<feature type="transmembrane region" description="Helical" evidence="1">
    <location>
        <begin position="146"/>
        <end position="170"/>
    </location>
</feature>
<keyword evidence="1" id="KW-1133">Transmembrane helix</keyword>
<dbReference type="PANTHER" id="PTHR36834:SF2">
    <property type="entry name" value="MEMBRANE PROTEIN"/>
    <property type="match status" value="1"/>
</dbReference>
<gene>
    <name evidence="3" type="ORF">BBD42_09475</name>
</gene>
<evidence type="ECO:0000313" key="3">
    <source>
        <dbReference type="EMBL" id="ANY66665.1"/>
    </source>
</evidence>
<dbReference type="InterPro" id="IPR053150">
    <property type="entry name" value="Teicoplanin_resist-assoc"/>
</dbReference>
<dbReference type="Pfam" id="PF04892">
    <property type="entry name" value="VanZ"/>
    <property type="match status" value="1"/>
</dbReference>
<dbReference type="RefSeq" id="WP_172455436.1">
    <property type="nucleotide sequence ID" value="NZ_CP016808.1"/>
</dbReference>
<feature type="transmembrane region" description="Helical" evidence="1">
    <location>
        <begin position="81"/>
        <end position="102"/>
    </location>
</feature>
<reference evidence="3" key="1">
    <citation type="submission" date="2016-08" db="EMBL/GenBank/DDBJ databases">
        <title>Complete Genome Seqeunce of Paenibacillus sp. BIHB 4019 from tea rhizoplane.</title>
        <authorList>
            <person name="Thakur R."/>
            <person name="Swarnkar M.K."/>
            <person name="Gulati A."/>
        </authorList>
    </citation>
    <scope>NUCLEOTIDE SEQUENCE [LARGE SCALE GENOMIC DNA]</scope>
    <source>
        <strain evidence="3">BIHB4019</strain>
    </source>
</reference>
<dbReference type="EMBL" id="CP016808">
    <property type="protein sequence ID" value="ANY66665.1"/>
    <property type="molecule type" value="Genomic_DNA"/>
</dbReference>
<evidence type="ECO:0000259" key="2">
    <source>
        <dbReference type="Pfam" id="PF04892"/>
    </source>
</evidence>
<dbReference type="InterPro" id="IPR006976">
    <property type="entry name" value="VanZ-like"/>
</dbReference>